<sequence length="274" mass="30970">MKLTSSARAREQMRLNQQREAKPAQPGPKGIPSTVPVGITNVIPTGLPTHPNAPKPAYVMVVSANGDSTRIGDCPFSQRVLMTLEEKHLPYEGRFIDVENKPTWFLQMYPEGKVPTMFIDQKWVGDADIITEMVEKKISIPTMRTPPEKASIGLKIFPLFVKFLRSNDPGDGSEQALLAELQALNEHLKIEDAAYKNPFVNGRFPSMLDMNLAPKLYHMDVALKHFKMWSLPPDLVYLEAYMKKLFTRPSFTKTKPPEDLVIRGWQRHLSSVGQ</sequence>
<protein>
    <submittedName>
        <fullName evidence="1">Uncharacterized protein</fullName>
    </submittedName>
</protein>
<gene>
    <name evidence="1" type="ORF">O6H91_01G112200</name>
</gene>
<reference evidence="2" key="1">
    <citation type="journal article" date="2024" name="Proc. Natl. Acad. Sci. U.S.A.">
        <title>Extraordinary preservation of gene collinearity over three hundred million years revealed in homosporous lycophytes.</title>
        <authorList>
            <person name="Li C."/>
            <person name="Wickell D."/>
            <person name="Kuo L.Y."/>
            <person name="Chen X."/>
            <person name="Nie B."/>
            <person name="Liao X."/>
            <person name="Peng D."/>
            <person name="Ji J."/>
            <person name="Jenkins J."/>
            <person name="Williams M."/>
            <person name="Shu S."/>
            <person name="Plott C."/>
            <person name="Barry K."/>
            <person name="Rajasekar S."/>
            <person name="Grimwood J."/>
            <person name="Han X."/>
            <person name="Sun S."/>
            <person name="Hou Z."/>
            <person name="He W."/>
            <person name="Dai G."/>
            <person name="Sun C."/>
            <person name="Schmutz J."/>
            <person name="Leebens-Mack J.H."/>
            <person name="Li F.W."/>
            <person name="Wang L."/>
        </authorList>
    </citation>
    <scope>NUCLEOTIDE SEQUENCE [LARGE SCALE GENOMIC DNA]</scope>
    <source>
        <strain evidence="2">cv. PW_Plant_1</strain>
    </source>
</reference>
<comment type="caution">
    <text evidence="1">The sequence shown here is derived from an EMBL/GenBank/DDBJ whole genome shotgun (WGS) entry which is preliminary data.</text>
</comment>
<organism evidence="1 2">
    <name type="scientific">Diphasiastrum complanatum</name>
    <name type="common">Issler's clubmoss</name>
    <name type="synonym">Lycopodium complanatum</name>
    <dbReference type="NCBI Taxonomy" id="34168"/>
    <lineage>
        <taxon>Eukaryota</taxon>
        <taxon>Viridiplantae</taxon>
        <taxon>Streptophyta</taxon>
        <taxon>Embryophyta</taxon>
        <taxon>Tracheophyta</taxon>
        <taxon>Lycopodiopsida</taxon>
        <taxon>Lycopodiales</taxon>
        <taxon>Lycopodiaceae</taxon>
        <taxon>Lycopodioideae</taxon>
        <taxon>Diphasiastrum</taxon>
    </lineage>
</organism>
<evidence type="ECO:0000313" key="2">
    <source>
        <dbReference type="Proteomes" id="UP001162992"/>
    </source>
</evidence>
<keyword evidence="2" id="KW-1185">Reference proteome</keyword>
<dbReference type="Proteomes" id="UP001162992">
    <property type="component" value="Chromosome 1"/>
</dbReference>
<dbReference type="EMBL" id="CM055092">
    <property type="protein sequence ID" value="KAJ7570266.1"/>
    <property type="molecule type" value="Genomic_DNA"/>
</dbReference>
<name>A0ACC2EUU7_DIPCM</name>
<evidence type="ECO:0000313" key="1">
    <source>
        <dbReference type="EMBL" id="KAJ7570266.1"/>
    </source>
</evidence>
<accession>A0ACC2EUU7</accession>
<proteinExistence type="predicted"/>